<dbReference type="Proteomes" id="UP000823775">
    <property type="component" value="Unassembled WGS sequence"/>
</dbReference>
<organism evidence="1 2">
    <name type="scientific">Datura stramonium</name>
    <name type="common">Jimsonweed</name>
    <name type="synonym">Common thornapple</name>
    <dbReference type="NCBI Taxonomy" id="4076"/>
    <lineage>
        <taxon>Eukaryota</taxon>
        <taxon>Viridiplantae</taxon>
        <taxon>Streptophyta</taxon>
        <taxon>Embryophyta</taxon>
        <taxon>Tracheophyta</taxon>
        <taxon>Spermatophyta</taxon>
        <taxon>Magnoliopsida</taxon>
        <taxon>eudicotyledons</taxon>
        <taxon>Gunneridae</taxon>
        <taxon>Pentapetalae</taxon>
        <taxon>asterids</taxon>
        <taxon>lamiids</taxon>
        <taxon>Solanales</taxon>
        <taxon>Solanaceae</taxon>
        <taxon>Solanoideae</taxon>
        <taxon>Datureae</taxon>
        <taxon>Datura</taxon>
    </lineage>
</organism>
<evidence type="ECO:0008006" key="3">
    <source>
        <dbReference type="Google" id="ProtNLM"/>
    </source>
</evidence>
<accession>A0ABS8UXU4</accession>
<keyword evidence="2" id="KW-1185">Reference proteome</keyword>
<sequence>MEGGQKFQEEDLTIGKKCISQLEDANKMKNIDVLQGVAPQKLTQITRQAIGIQTKVGVNPAGRKSWVDMAEEGIDSIDMTRPDTEINKETIDKVPIWIKLVGLDIKYWGRITLTKIASLVGNLIKADRATTTKKRMTFTRILVEIPLHQEYPKERVFENEYEKILEQK</sequence>
<dbReference type="PANTHER" id="PTHR31286">
    <property type="entry name" value="GLYCINE-RICH CELL WALL STRUCTURAL PROTEIN 1.8-LIKE"/>
    <property type="match status" value="1"/>
</dbReference>
<evidence type="ECO:0000313" key="2">
    <source>
        <dbReference type="Proteomes" id="UP000823775"/>
    </source>
</evidence>
<gene>
    <name evidence="1" type="ORF">HAX54_023682</name>
</gene>
<reference evidence="1 2" key="1">
    <citation type="journal article" date="2021" name="BMC Genomics">
        <title>Datura genome reveals duplications of psychoactive alkaloid biosynthetic genes and high mutation rate following tissue culture.</title>
        <authorList>
            <person name="Rajewski A."/>
            <person name="Carter-House D."/>
            <person name="Stajich J."/>
            <person name="Litt A."/>
        </authorList>
    </citation>
    <scope>NUCLEOTIDE SEQUENCE [LARGE SCALE GENOMIC DNA]</scope>
    <source>
        <strain evidence="1">AR-01</strain>
    </source>
</reference>
<name>A0ABS8UXU4_DATST</name>
<dbReference type="PANTHER" id="PTHR31286:SF165">
    <property type="entry name" value="DUF4283 DOMAIN-CONTAINING PROTEIN"/>
    <property type="match status" value="1"/>
</dbReference>
<dbReference type="InterPro" id="IPR040256">
    <property type="entry name" value="At4g02000-like"/>
</dbReference>
<dbReference type="EMBL" id="JACEIK010002877">
    <property type="protein sequence ID" value="MCD9639274.1"/>
    <property type="molecule type" value="Genomic_DNA"/>
</dbReference>
<protein>
    <recommendedName>
        <fullName evidence="3">DUF4283 domain-containing protein</fullName>
    </recommendedName>
</protein>
<comment type="caution">
    <text evidence="1">The sequence shown here is derived from an EMBL/GenBank/DDBJ whole genome shotgun (WGS) entry which is preliminary data.</text>
</comment>
<proteinExistence type="predicted"/>
<feature type="non-terminal residue" evidence="1">
    <location>
        <position position="168"/>
    </location>
</feature>
<evidence type="ECO:0000313" key="1">
    <source>
        <dbReference type="EMBL" id="MCD9639274.1"/>
    </source>
</evidence>